<dbReference type="Pfam" id="PF14111">
    <property type="entry name" value="DUF4283"/>
    <property type="match status" value="1"/>
</dbReference>
<feature type="domain" description="CCHC-type" evidence="2">
    <location>
        <begin position="169"/>
        <end position="183"/>
    </location>
</feature>
<dbReference type="OrthoDB" id="1751967at2759"/>
<name>A0A834LZB0_RHOSS</name>
<keyword evidence="4" id="KW-1185">Reference proteome</keyword>
<dbReference type="Proteomes" id="UP000626092">
    <property type="component" value="Unassembled WGS sequence"/>
</dbReference>
<dbReference type="InterPro" id="IPR025558">
    <property type="entry name" value="DUF4283"/>
</dbReference>
<accession>A0A834LZB0</accession>
<dbReference type="Pfam" id="PF14392">
    <property type="entry name" value="zf-CCHC_4"/>
    <property type="match status" value="1"/>
</dbReference>
<dbReference type="InterPro" id="IPR025836">
    <property type="entry name" value="Zn_knuckle_CX2CX4HX4C"/>
</dbReference>
<gene>
    <name evidence="3" type="ORF">RHSIM_Rhsim02G0183300</name>
</gene>
<reference evidence="3" key="1">
    <citation type="submission" date="2019-11" db="EMBL/GenBank/DDBJ databases">
        <authorList>
            <person name="Liu Y."/>
            <person name="Hou J."/>
            <person name="Li T.-Q."/>
            <person name="Guan C.-H."/>
            <person name="Wu X."/>
            <person name="Wu H.-Z."/>
            <person name="Ling F."/>
            <person name="Zhang R."/>
            <person name="Shi X.-G."/>
            <person name="Ren J.-P."/>
            <person name="Chen E.-F."/>
            <person name="Sun J.-M."/>
        </authorList>
    </citation>
    <scope>NUCLEOTIDE SEQUENCE</scope>
    <source>
        <strain evidence="3">Adult_tree_wgs_1</strain>
        <tissue evidence="3">Leaves</tissue>
    </source>
</reference>
<keyword evidence="1" id="KW-0479">Metal-binding</keyword>
<evidence type="ECO:0000259" key="2">
    <source>
        <dbReference type="PROSITE" id="PS50158"/>
    </source>
</evidence>
<dbReference type="EMBL" id="WJXA01000002">
    <property type="protein sequence ID" value="KAF7151453.1"/>
    <property type="molecule type" value="Genomic_DNA"/>
</dbReference>
<dbReference type="AlphaFoldDB" id="A0A834LZB0"/>
<dbReference type="PANTHER" id="PTHR31286:SF178">
    <property type="entry name" value="DUF4283 DOMAIN-CONTAINING PROTEIN"/>
    <property type="match status" value="1"/>
</dbReference>
<dbReference type="InterPro" id="IPR040256">
    <property type="entry name" value="At4g02000-like"/>
</dbReference>
<protein>
    <recommendedName>
        <fullName evidence="2">CCHC-type domain-containing protein</fullName>
    </recommendedName>
</protein>
<dbReference type="PROSITE" id="PS50158">
    <property type="entry name" value="ZF_CCHC"/>
    <property type="match status" value="1"/>
</dbReference>
<dbReference type="GO" id="GO:0003676">
    <property type="term" value="F:nucleic acid binding"/>
    <property type="evidence" value="ECO:0007669"/>
    <property type="project" value="InterPro"/>
</dbReference>
<dbReference type="GO" id="GO:0008270">
    <property type="term" value="F:zinc ion binding"/>
    <property type="evidence" value="ECO:0007669"/>
    <property type="project" value="UniProtKB-KW"/>
</dbReference>
<proteinExistence type="predicted"/>
<dbReference type="InterPro" id="IPR001878">
    <property type="entry name" value="Znf_CCHC"/>
</dbReference>
<comment type="caution">
    <text evidence="3">The sequence shown here is derived from an EMBL/GenBank/DDBJ whole genome shotgun (WGS) entry which is preliminary data.</text>
</comment>
<evidence type="ECO:0000256" key="1">
    <source>
        <dbReference type="PROSITE-ProRule" id="PRU00047"/>
    </source>
</evidence>
<keyword evidence="1" id="KW-0863">Zinc-finger</keyword>
<organism evidence="3 4">
    <name type="scientific">Rhododendron simsii</name>
    <name type="common">Sims's rhododendron</name>
    <dbReference type="NCBI Taxonomy" id="118357"/>
    <lineage>
        <taxon>Eukaryota</taxon>
        <taxon>Viridiplantae</taxon>
        <taxon>Streptophyta</taxon>
        <taxon>Embryophyta</taxon>
        <taxon>Tracheophyta</taxon>
        <taxon>Spermatophyta</taxon>
        <taxon>Magnoliopsida</taxon>
        <taxon>eudicotyledons</taxon>
        <taxon>Gunneridae</taxon>
        <taxon>Pentapetalae</taxon>
        <taxon>asterids</taxon>
        <taxon>Ericales</taxon>
        <taxon>Ericaceae</taxon>
        <taxon>Ericoideae</taxon>
        <taxon>Rhodoreae</taxon>
        <taxon>Rhododendron</taxon>
    </lineage>
</organism>
<dbReference type="PANTHER" id="PTHR31286">
    <property type="entry name" value="GLYCINE-RICH CELL WALL STRUCTURAL PROTEIN 1.8-LIKE"/>
    <property type="match status" value="1"/>
</dbReference>
<keyword evidence="1" id="KW-0862">Zinc</keyword>
<evidence type="ECO:0000313" key="3">
    <source>
        <dbReference type="EMBL" id="KAF7151453.1"/>
    </source>
</evidence>
<sequence length="355" mass="40789">MVAVEILDLEEGSSETGEIKNLYLMGRILSQKTINTVALFNVFNVAWKTRSLFSVVNWNNNTFLFHFKDSEDRDTVLRDGSWFVMNNLLVLKPLKEKNTISKLEFDSCLVSFSQWTSPDGILLDWCFLRVRVEVKITKPLPKGFWFRRAPDSIGDLWISYKYEKLCDFCYACGRLGHDSKSCKFVSREEGLTSGYGPELRTGRARASKNLIEEIWQQVDERQWSTWYGWRSHALRPPSIQQNHPHPEGMRSQSFAPQQEFLPEQSDQGCLGSEGGRIRDVSFVCDVLHQRSRVNWLRMGDSISANGEQMCNVIPHRGLRQGDLLSPYPCLIAVNVLSLMINKVVNNKSLVGIRMR</sequence>
<evidence type="ECO:0000313" key="4">
    <source>
        <dbReference type="Proteomes" id="UP000626092"/>
    </source>
</evidence>